<dbReference type="Proteomes" id="UP000652761">
    <property type="component" value="Unassembled WGS sequence"/>
</dbReference>
<organism evidence="1 2">
    <name type="scientific">Colocasia esculenta</name>
    <name type="common">Wild taro</name>
    <name type="synonym">Arum esculentum</name>
    <dbReference type="NCBI Taxonomy" id="4460"/>
    <lineage>
        <taxon>Eukaryota</taxon>
        <taxon>Viridiplantae</taxon>
        <taxon>Streptophyta</taxon>
        <taxon>Embryophyta</taxon>
        <taxon>Tracheophyta</taxon>
        <taxon>Spermatophyta</taxon>
        <taxon>Magnoliopsida</taxon>
        <taxon>Liliopsida</taxon>
        <taxon>Araceae</taxon>
        <taxon>Aroideae</taxon>
        <taxon>Colocasieae</taxon>
        <taxon>Colocasia</taxon>
    </lineage>
</organism>
<name>A0A843U8M4_COLES</name>
<keyword evidence="2" id="KW-1185">Reference proteome</keyword>
<evidence type="ECO:0000313" key="2">
    <source>
        <dbReference type="Proteomes" id="UP000652761"/>
    </source>
</evidence>
<accession>A0A843U8M4</accession>
<dbReference type="EMBL" id="NMUH01000478">
    <property type="protein sequence ID" value="MQL79845.1"/>
    <property type="molecule type" value="Genomic_DNA"/>
</dbReference>
<reference evidence="1" key="1">
    <citation type="submission" date="2017-07" db="EMBL/GenBank/DDBJ databases">
        <title>Taro Niue Genome Assembly and Annotation.</title>
        <authorList>
            <person name="Atibalentja N."/>
            <person name="Keating K."/>
            <person name="Fields C.J."/>
        </authorList>
    </citation>
    <scope>NUCLEOTIDE SEQUENCE</scope>
    <source>
        <strain evidence="1">Niue_2</strain>
        <tissue evidence="1">Leaf</tissue>
    </source>
</reference>
<sequence length="315" mass="34362">MWDWRWKCGVNDGHGEDIKGMEVWSGVKWGDDTWMVQRMLAWRKVGARELYGSPKTSPHRFPAQRGGGLCRLNFPFERLSGISWLPPEVDFGPLRLGVPPSFAGEVIRWAGVSDIGFVPTSRQRPLSPSGGVLVWAWPSFVPSLSLAMLATLPAWWPPEIDASALPPPVTVLAAPALPPRFGDFGYDELPCDDWVSRACLLLLDLRHRLSVRLPGSPVHLRTPAACPPETDASTLPPSITTLAALALPPRFGDVGEDRGRRLATDDYACEAFAAALRECQCRTGDPRLEGVCFANFKAGQMTPGSDEAGPSEQAP</sequence>
<protein>
    <submittedName>
        <fullName evidence="1">Uncharacterized protein</fullName>
    </submittedName>
</protein>
<comment type="caution">
    <text evidence="1">The sequence shown here is derived from an EMBL/GenBank/DDBJ whole genome shotgun (WGS) entry which is preliminary data.</text>
</comment>
<gene>
    <name evidence="1" type="ORF">Taro_012290</name>
</gene>
<proteinExistence type="predicted"/>
<evidence type="ECO:0000313" key="1">
    <source>
        <dbReference type="EMBL" id="MQL79845.1"/>
    </source>
</evidence>
<dbReference type="AlphaFoldDB" id="A0A843U8M4"/>